<name>A0A1T0A732_9GAMM</name>
<gene>
    <name evidence="1" type="ORF">B0181_03035</name>
    <name evidence="2" type="ORF">NCTC10293_01964</name>
</gene>
<protein>
    <submittedName>
        <fullName evidence="1">Uncharacterized protein</fullName>
    </submittedName>
</protein>
<dbReference type="EMBL" id="UGQE01000004">
    <property type="protein sequence ID" value="STZ14371.1"/>
    <property type="molecule type" value="Genomic_DNA"/>
</dbReference>
<dbReference type="AlphaFoldDB" id="A0A1T0A732"/>
<evidence type="ECO:0000313" key="4">
    <source>
        <dbReference type="Proteomes" id="UP000255279"/>
    </source>
</evidence>
<accession>A0A1T0A732</accession>
<reference evidence="2 4" key="2">
    <citation type="submission" date="2018-06" db="EMBL/GenBank/DDBJ databases">
        <authorList>
            <consortium name="Pathogen Informatics"/>
            <person name="Doyle S."/>
        </authorList>
    </citation>
    <scope>NUCLEOTIDE SEQUENCE [LARGE SCALE GENOMIC DNA]</scope>
    <source>
        <strain evidence="2 4">NCTC10293</strain>
    </source>
</reference>
<dbReference type="EMBL" id="MUXU01000021">
    <property type="protein sequence ID" value="OOR91544.1"/>
    <property type="molecule type" value="Genomic_DNA"/>
</dbReference>
<sequence>MTATNQEISIKEEAVKLFVFDEVYSFRAAQAQAEKKKLNAFGMMAKLNFLNRPKDDTVHLTRKESRYEPFWLIEAVKSIDYSSQIIYQVPMNNPFVQSVGINGVDYEVSHQRDRARIDIAAQEFCHRKIVLNEYWDGLDRDVKRGHFEHLMQKYRFSEMKSFENDTVLKPLLTQQIAVQRACSTLNGEKINAHEILHDEIVFEKIHLFFVPVFAFEFIWSAGDKVGVIEVNGLTGEVTEDGQWYKEKLGGLITRDMLVELGADIASELVPGAGIAVRVAGKITEQSKK</sequence>
<proteinExistence type="predicted"/>
<dbReference type="STRING" id="34060.B0181_03035"/>
<organism evidence="1 3">
    <name type="scientific">Moraxella caviae</name>
    <dbReference type="NCBI Taxonomy" id="34060"/>
    <lineage>
        <taxon>Bacteria</taxon>
        <taxon>Pseudomonadati</taxon>
        <taxon>Pseudomonadota</taxon>
        <taxon>Gammaproteobacteria</taxon>
        <taxon>Moraxellales</taxon>
        <taxon>Moraxellaceae</taxon>
        <taxon>Moraxella</taxon>
    </lineage>
</organism>
<dbReference type="Proteomes" id="UP000255279">
    <property type="component" value="Unassembled WGS sequence"/>
</dbReference>
<dbReference type="OrthoDB" id="6057289at2"/>
<dbReference type="RefSeq" id="WP_078276008.1">
    <property type="nucleotide sequence ID" value="NZ_CAACXO010000051.1"/>
</dbReference>
<reference evidence="1 3" key="1">
    <citation type="submission" date="2017-02" db="EMBL/GenBank/DDBJ databases">
        <title>Draft genome sequence of Moraxella caviae CCUG 355 type strain.</title>
        <authorList>
            <person name="Engstrom-Jakobsson H."/>
            <person name="Salva-Serra F."/>
            <person name="Thorell K."/>
            <person name="Gonzales-Siles L."/>
            <person name="Karlsson R."/>
            <person name="Boulund F."/>
            <person name="Engstrand L."/>
            <person name="Moore E."/>
        </authorList>
    </citation>
    <scope>NUCLEOTIDE SEQUENCE [LARGE SCALE GENOMIC DNA]</scope>
    <source>
        <strain evidence="1 3">CCUG 355</strain>
    </source>
</reference>
<keyword evidence="3" id="KW-1185">Reference proteome</keyword>
<evidence type="ECO:0000313" key="2">
    <source>
        <dbReference type="EMBL" id="STZ14371.1"/>
    </source>
</evidence>
<dbReference type="Proteomes" id="UP000190435">
    <property type="component" value="Unassembled WGS sequence"/>
</dbReference>
<evidence type="ECO:0000313" key="3">
    <source>
        <dbReference type="Proteomes" id="UP000190435"/>
    </source>
</evidence>
<evidence type="ECO:0000313" key="1">
    <source>
        <dbReference type="EMBL" id="OOR91544.1"/>
    </source>
</evidence>